<dbReference type="GO" id="GO:0004386">
    <property type="term" value="F:helicase activity"/>
    <property type="evidence" value="ECO:0007669"/>
    <property type="project" value="UniProtKB-KW"/>
</dbReference>
<dbReference type="SUPFAM" id="SSF52540">
    <property type="entry name" value="P-loop containing nucleoside triphosphate hydrolases"/>
    <property type="match status" value="1"/>
</dbReference>
<dbReference type="RefSeq" id="WP_014128631.1">
    <property type="nucleotide sequence ID" value="NC_016077.1"/>
</dbReference>
<dbReference type="GO" id="GO:0003677">
    <property type="term" value="F:DNA binding"/>
    <property type="evidence" value="ECO:0007669"/>
    <property type="project" value="InterPro"/>
</dbReference>
<evidence type="ECO:0000259" key="2">
    <source>
        <dbReference type="PROSITE" id="PS51194"/>
    </source>
</evidence>
<dbReference type="InterPro" id="IPR001650">
    <property type="entry name" value="Helicase_C-like"/>
</dbReference>
<dbReference type="InParanoid" id="G4Q9B6"/>
<feature type="domain" description="Helicase C-terminal" evidence="2">
    <location>
        <begin position="213"/>
        <end position="381"/>
    </location>
</feature>
<evidence type="ECO:0000313" key="3">
    <source>
        <dbReference type="EMBL" id="AEQ22618.1"/>
    </source>
</evidence>
<dbReference type="AlphaFoldDB" id="G4Q9B6"/>
<keyword evidence="4" id="KW-1185">Reference proteome</keyword>
<dbReference type="CDD" id="cd18032">
    <property type="entry name" value="DEXHc_RE_I_III_res"/>
    <property type="match status" value="1"/>
</dbReference>
<dbReference type="EMBL" id="CP003058">
    <property type="protein sequence ID" value="AEQ22618.1"/>
    <property type="molecule type" value="Genomic_DNA"/>
</dbReference>
<accession>G4Q9B6</accession>
<dbReference type="GO" id="GO:0005829">
    <property type="term" value="C:cytosol"/>
    <property type="evidence" value="ECO:0007669"/>
    <property type="project" value="TreeGrafter"/>
</dbReference>
<dbReference type="HOGENOM" id="CLU_014765_2_1_9"/>
<feature type="domain" description="Helicase ATP-binding" evidence="1">
    <location>
        <begin position="16"/>
        <end position="169"/>
    </location>
</feature>
<sequence length="535" mass="59777">MELRPYQQQAIEAIEQDWERGHRRTLLVLPTGCGKTIVFANVAKRAVARGKKVLILAHRDELLTQAQDKILKATGLMTSKEKASETSLDSFFRITVGSVQTMQREKRLNRFPSDAFQTIIVDEAHHALANGYQTVLNHFPDAEVLGVTATPERQNVACLGEYFDNIAYEYSLPQAIKEGYLSPIKALTVPLNIDLGGVKMANGDYAAGDLGDALSPYLEAIATEMEQYCKNRKTVVFLPLVATSKAFRDILNRHGFRAAEVNGNSADRTEILDAYERGEYNVLCNAMLLTEGWDCPAVDCVVVLRPTKIRSLYQQMVGRGSRLAPGKKNLLLLDFLWLTERHNLCRPASLVCKDEKVAEKMTKRLEDSAGMALDIEEAADEAERDAVAEREASLAKELKAMRERKRKLVDPIQYFFSIEAGDLAGYEPTFMWEKGPATQKQLQYLEAHGIAPDTVENAGLATQLIERLKMRQQNGLSTPKQIRFLERKGFAHVGTWSFESASSMIGRIAANDWRIPSGIIPAAFKPQEGMNHETI</sequence>
<protein>
    <submittedName>
        <fullName evidence="3">DNA or RNA helicases of superfamily II</fullName>
    </submittedName>
</protein>
<dbReference type="InterPro" id="IPR027417">
    <property type="entry name" value="P-loop_NTPase"/>
</dbReference>
<dbReference type="PROSITE" id="PS51192">
    <property type="entry name" value="HELICASE_ATP_BIND_1"/>
    <property type="match status" value="1"/>
</dbReference>
<dbReference type="KEGG" id="ain:Acin_1396"/>
<evidence type="ECO:0000259" key="1">
    <source>
        <dbReference type="PROSITE" id="PS51192"/>
    </source>
</evidence>
<keyword evidence="3" id="KW-0347">Helicase</keyword>
<dbReference type="PANTHER" id="PTHR47396">
    <property type="entry name" value="TYPE I RESTRICTION ENZYME ECOKI R PROTEIN"/>
    <property type="match status" value="1"/>
</dbReference>
<name>G4Q9B6_ACIIR</name>
<dbReference type="PATRIC" id="fig|568816.4.peg.1352"/>
<dbReference type="InterPro" id="IPR006935">
    <property type="entry name" value="Helicase/UvrB_N"/>
</dbReference>
<dbReference type="Pfam" id="PF00271">
    <property type="entry name" value="Helicase_C"/>
    <property type="match status" value="1"/>
</dbReference>
<dbReference type="Pfam" id="PF04851">
    <property type="entry name" value="ResIII"/>
    <property type="match status" value="1"/>
</dbReference>
<organism evidence="3 4">
    <name type="scientific">Acidaminococcus intestini (strain RyC-MR95)</name>
    <dbReference type="NCBI Taxonomy" id="568816"/>
    <lineage>
        <taxon>Bacteria</taxon>
        <taxon>Bacillati</taxon>
        <taxon>Bacillota</taxon>
        <taxon>Negativicutes</taxon>
        <taxon>Acidaminococcales</taxon>
        <taxon>Acidaminococcaceae</taxon>
        <taxon>Acidaminococcus</taxon>
    </lineage>
</organism>
<dbReference type="SMART" id="SM00487">
    <property type="entry name" value="DEXDc"/>
    <property type="match status" value="1"/>
</dbReference>
<reference evidence="3 4" key="1">
    <citation type="journal article" date="2011" name="J. Bacteriol.">
        <title>Complete genome sequence of Acidaminococcus intestini RYC-MR95, a Gram-negative bacterium from the phylum Firmicutes.</title>
        <authorList>
            <person name="D'Auria G."/>
            <person name="Galan J.C."/>
            <person name="Rodriguez-Alcayna M."/>
            <person name="Moya A."/>
            <person name="Baquero F."/>
            <person name="Latorre A."/>
        </authorList>
    </citation>
    <scope>NUCLEOTIDE SEQUENCE [LARGE SCALE GENOMIC DNA]</scope>
    <source>
        <strain evidence="3 4">RyC-MR95</strain>
    </source>
</reference>
<dbReference type="GO" id="GO:0005524">
    <property type="term" value="F:ATP binding"/>
    <property type="evidence" value="ECO:0007669"/>
    <property type="project" value="InterPro"/>
</dbReference>
<evidence type="ECO:0000313" key="4">
    <source>
        <dbReference type="Proteomes" id="UP000007093"/>
    </source>
</evidence>
<dbReference type="InterPro" id="IPR050742">
    <property type="entry name" value="Helicase_Restrict-Modif_Enz"/>
</dbReference>
<dbReference type="PANTHER" id="PTHR47396:SF1">
    <property type="entry name" value="ATP-DEPENDENT HELICASE IRC3-RELATED"/>
    <property type="match status" value="1"/>
</dbReference>
<keyword evidence="3" id="KW-0378">Hydrolase</keyword>
<dbReference type="PROSITE" id="PS51194">
    <property type="entry name" value="HELICASE_CTER"/>
    <property type="match status" value="1"/>
</dbReference>
<dbReference type="Proteomes" id="UP000007093">
    <property type="component" value="Chromosome"/>
</dbReference>
<dbReference type="GO" id="GO:0016787">
    <property type="term" value="F:hydrolase activity"/>
    <property type="evidence" value="ECO:0007669"/>
    <property type="project" value="InterPro"/>
</dbReference>
<dbReference type="eggNOG" id="COG1061">
    <property type="taxonomic scope" value="Bacteria"/>
</dbReference>
<dbReference type="SMART" id="SM00490">
    <property type="entry name" value="HELICc"/>
    <property type="match status" value="1"/>
</dbReference>
<proteinExistence type="predicted"/>
<gene>
    <name evidence="3" type="ordered locus">Acin_1396</name>
</gene>
<dbReference type="STRING" id="568816.Acin_1396"/>
<dbReference type="InterPro" id="IPR014001">
    <property type="entry name" value="Helicase_ATP-bd"/>
</dbReference>
<keyword evidence="3" id="KW-0547">Nucleotide-binding</keyword>
<dbReference type="Gene3D" id="3.40.50.300">
    <property type="entry name" value="P-loop containing nucleotide triphosphate hydrolases"/>
    <property type="match status" value="2"/>
</dbReference>
<keyword evidence="3" id="KW-0067">ATP-binding</keyword>